<dbReference type="PANTHER" id="PTHR43478:SF1">
    <property type="entry name" value="NA+_H+ ANTIPORTER NHAC-LIKE C-TERMINAL DOMAIN-CONTAINING PROTEIN"/>
    <property type="match status" value="1"/>
</dbReference>
<dbReference type="EMBL" id="VFPN01000003">
    <property type="protein sequence ID" value="TQM61548.1"/>
    <property type="molecule type" value="Genomic_DNA"/>
</dbReference>
<feature type="transmembrane region" description="Helical" evidence="6">
    <location>
        <begin position="306"/>
        <end position="327"/>
    </location>
</feature>
<evidence type="ECO:0000256" key="6">
    <source>
        <dbReference type="SAM" id="Phobius"/>
    </source>
</evidence>
<keyword evidence="4 6" id="KW-1133">Transmembrane helix</keyword>
<feature type="transmembrane region" description="Helical" evidence="6">
    <location>
        <begin position="191"/>
        <end position="213"/>
    </location>
</feature>
<dbReference type="GO" id="GO:0005886">
    <property type="term" value="C:plasma membrane"/>
    <property type="evidence" value="ECO:0007669"/>
    <property type="project" value="UniProtKB-SubCell"/>
</dbReference>
<evidence type="ECO:0000256" key="3">
    <source>
        <dbReference type="ARBA" id="ARBA00022692"/>
    </source>
</evidence>
<evidence type="ECO:0000256" key="2">
    <source>
        <dbReference type="ARBA" id="ARBA00022475"/>
    </source>
</evidence>
<feature type="transmembrane region" description="Helical" evidence="6">
    <location>
        <begin position="145"/>
        <end position="170"/>
    </location>
</feature>
<reference evidence="8 9" key="1">
    <citation type="submission" date="2019-06" db="EMBL/GenBank/DDBJ databases">
        <title>Sequencing the genomes of 1000 actinobacteria strains.</title>
        <authorList>
            <person name="Klenk H.-P."/>
        </authorList>
    </citation>
    <scope>NUCLEOTIDE SEQUENCE [LARGE SCALE GENOMIC DNA]</scope>
    <source>
        <strain evidence="8 9">DSM 18031</strain>
    </source>
</reference>
<keyword evidence="2" id="KW-1003">Cell membrane</keyword>
<sequence length="460" mass="48630">MTEPGALALIPVATILVVAVFTRRTLLAMVAGTLIGTVLLGGRNFFESWVAYFNASLADDTLQWLVLVVVLFGILIALLERSGAVGDFAAWAALRVTSRRKSLVMSFLLTIVLFVDDYLSSLTVGTSMKAVTDRYRVPRTQLGTIIKMAAAPACVLIPFSTWALFFSGLLEESGVTTNGTGFGAYIESIPLIFFGWISVTMSLLLALGLLPLIGPLKTANLRAHATGETLPATLTEGERKAEDTCAVTTEDDRPRPYNFLIPIITMIAVTLTTGVDILTGTTAALVVAIVLYLAQRTISFTGVAEAAFGGVTSMSFVIVLSVLAFMVQHMNVDLALATYIIDATTPFMNGAWLPAIVFLVCGVYAYATGSFWDLAAVITPVVIPLALAMEVNPILAGAAVFSGAALGSTTCLYGDGIILAAKSTGVKPLHLMLTILPYAGVAMALSFVLYVIAGFISVNT</sequence>
<feature type="transmembrane region" description="Helical" evidence="6">
    <location>
        <begin position="261"/>
        <end position="294"/>
    </location>
</feature>
<evidence type="ECO:0000256" key="5">
    <source>
        <dbReference type="ARBA" id="ARBA00023136"/>
    </source>
</evidence>
<comment type="caution">
    <text evidence="8">The sequence shown here is derived from an EMBL/GenBank/DDBJ whole genome shotgun (WGS) entry which is preliminary data.</text>
</comment>
<feature type="transmembrane region" description="Helical" evidence="6">
    <location>
        <begin position="347"/>
        <end position="366"/>
    </location>
</feature>
<feature type="transmembrane region" description="Helical" evidence="6">
    <location>
        <begin position="435"/>
        <end position="458"/>
    </location>
</feature>
<feature type="domain" description="Na+/H+ antiporter NhaC-like C-terminal" evidence="7">
    <location>
        <begin position="261"/>
        <end position="455"/>
    </location>
</feature>
<dbReference type="Proteomes" id="UP000318331">
    <property type="component" value="Unassembled WGS sequence"/>
</dbReference>
<name>A0A543HTB3_9MICO</name>
<organism evidence="8 9">
    <name type="scientific">Klugiella xanthotipulae</name>
    <dbReference type="NCBI Taxonomy" id="244735"/>
    <lineage>
        <taxon>Bacteria</taxon>
        <taxon>Bacillati</taxon>
        <taxon>Actinomycetota</taxon>
        <taxon>Actinomycetes</taxon>
        <taxon>Micrococcales</taxon>
        <taxon>Microbacteriaceae</taxon>
        <taxon>Klugiella</taxon>
    </lineage>
</organism>
<keyword evidence="5 6" id="KW-0472">Membrane</keyword>
<feature type="transmembrane region" description="Helical" evidence="6">
    <location>
        <begin position="27"/>
        <end position="46"/>
    </location>
</feature>
<dbReference type="AlphaFoldDB" id="A0A543HTB3"/>
<proteinExistence type="predicted"/>
<evidence type="ECO:0000313" key="8">
    <source>
        <dbReference type="EMBL" id="TQM61548.1"/>
    </source>
</evidence>
<accession>A0A543HTB3</accession>
<feature type="transmembrane region" description="Helical" evidence="6">
    <location>
        <begin position="6"/>
        <end position="22"/>
    </location>
</feature>
<keyword evidence="9" id="KW-1185">Reference proteome</keyword>
<dbReference type="InterPro" id="IPR018461">
    <property type="entry name" value="Na/H_Antiport_NhaC-like_C"/>
</dbReference>
<dbReference type="OrthoDB" id="9762978at2"/>
<dbReference type="RefSeq" id="WP_141918649.1">
    <property type="nucleotide sequence ID" value="NZ_BAAAYS010000006.1"/>
</dbReference>
<keyword evidence="3 6" id="KW-0812">Transmembrane</keyword>
<dbReference type="Pfam" id="PF03553">
    <property type="entry name" value="Na_H_antiporter"/>
    <property type="match status" value="1"/>
</dbReference>
<evidence type="ECO:0000259" key="7">
    <source>
        <dbReference type="Pfam" id="PF03553"/>
    </source>
</evidence>
<feature type="transmembrane region" description="Helical" evidence="6">
    <location>
        <begin position="371"/>
        <end position="388"/>
    </location>
</feature>
<feature type="transmembrane region" description="Helical" evidence="6">
    <location>
        <begin position="103"/>
        <end position="125"/>
    </location>
</feature>
<evidence type="ECO:0000256" key="4">
    <source>
        <dbReference type="ARBA" id="ARBA00022989"/>
    </source>
</evidence>
<evidence type="ECO:0000313" key="9">
    <source>
        <dbReference type="Proteomes" id="UP000318331"/>
    </source>
</evidence>
<gene>
    <name evidence="8" type="ORF">FB466_2505</name>
</gene>
<evidence type="ECO:0000256" key="1">
    <source>
        <dbReference type="ARBA" id="ARBA00004651"/>
    </source>
</evidence>
<protein>
    <submittedName>
        <fullName evidence="8">Transporter (NhaC family)</fullName>
    </submittedName>
</protein>
<dbReference type="PANTHER" id="PTHR43478">
    <property type="entry name" value="NA+/H+ ANTIPORTER-RELATED"/>
    <property type="match status" value="1"/>
</dbReference>
<comment type="subcellular location">
    <subcellularLocation>
        <location evidence="1">Cell membrane</location>
        <topology evidence="1">Multi-pass membrane protein</topology>
    </subcellularLocation>
</comment>
<feature type="transmembrane region" description="Helical" evidence="6">
    <location>
        <begin position="61"/>
        <end position="79"/>
    </location>
</feature>